<name>A0A1X6MP84_9APHY</name>
<evidence type="ECO:0000313" key="3">
    <source>
        <dbReference type="Proteomes" id="UP000194127"/>
    </source>
</evidence>
<dbReference type="Proteomes" id="UP000194127">
    <property type="component" value="Unassembled WGS sequence"/>
</dbReference>
<keyword evidence="3" id="KW-1185">Reference proteome</keyword>
<evidence type="ECO:0000256" key="1">
    <source>
        <dbReference type="SAM" id="MobiDB-lite"/>
    </source>
</evidence>
<reference evidence="2 3" key="1">
    <citation type="submission" date="2017-04" db="EMBL/GenBank/DDBJ databases">
        <title>Genome Sequence of the Model Brown-Rot Fungus Postia placenta SB12.</title>
        <authorList>
            <consortium name="DOE Joint Genome Institute"/>
            <person name="Gaskell J."/>
            <person name="Kersten P."/>
            <person name="Larrondo L.F."/>
            <person name="Canessa P."/>
            <person name="Martinez D."/>
            <person name="Hibbett D."/>
            <person name="Schmoll M."/>
            <person name="Kubicek C.P."/>
            <person name="Martinez A.T."/>
            <person name="Yadav J."/>
            <person name="Master E."/>
            <person name="Magnuson J.K."/>
            <person name="James T."/>
            <person name="Yaver D."/>
            <person name="Berka R."/>
            <person name="Labutti K."/>
            <person name="Lipzen A."/>
            <person name="Aerts A."/>
            <person name="Barry K."/>
            <person name="Henrissat B."/>
            <person name="Blanchette R."/>
            <person name="Grigoriev I."/>
            <person name="Cullen D."/>
        </authorList>
    </citation>
    <scope>NUCLEOTIDE SEQUENCE [LARGE SCALE GENOMIC DNA]</scope>
    <source>
        <strain evidence="2 3">MAD-698-R-SB12</strain>
    </source>
</reference>
<organism evidence="2 3">
    <name type="scientific">Postia placenta MAD-698-R-SB12</name>
    <dbReference type="NCBI Taxonomy" id="670580"/>
    <lineage>
        <taxon>Eukaryota</taxon>
        <taxon>Fungi</taxon>
        <taxon>Dikarya</taxon>
        <taxon>Basidiomycota</taxon>
        <taxon>Agaricomycotina</taxon>
        <taxon>Agaricomycetes</taxon>
        <taxon>Polyporales</taxon>
        <taxon>Adustoporiaceae</taxon>
        <taxon>Rhodonia</taxon>
    </lineage>
</organism>
<dbReference type="GeneID" id="36324689"/>
<accession>A0A1X6MP84</accession>
<gene>
    <name evidence="2" type="ORF">POSPLADRAFT_1049401</name>
</gene>
<protein>
    <submittedName>
        <fullName evidence="2">Uncharacterized protein</fullName>
    </submittedName>
</protein>
<dbReference type="AlphaFoldDB" id="A0A1X6MP84"/>
<evidence type="ECO:0000313" key="2">
    <source>
        <dbReference type="EMBL" id="OSX58120.1"/>
    </source>
</evidence>
<proteinExistence type="predicted"/>
<dbReference type="RefSeq" id="XP_024334914.1">
    <property type="nucleotide sequence ID" value="XM_024479739.1"/>
</dbReference>
<feature type="compositionally biased region" description="Basic and acidic residues" evidence="1">
    <location>
        <begin position="235"/>
        <end position="245"/>
    </location>
</feature>
<dbReference type="OrthoDB" id="10302012at2759"/>
<feature type="region of interest" description="Disordered" evidence="1">
    <location>
        <begin position="235"/>
        <end position="266"/>
    </location>
</feature>
<sequence>MDAYHSSYTRKLELTTTNYAIGAVSVYYHHASQPYIEDAARIPADGSRGLAGAHQHIGRIVSLHKGSSNCIFSAFCDDQRWYSSRNGNKLSLNPNSGAISQPKDLNAHPSVVQSNEANPEETLENIFLDFTAMEHAFPREFAELRNRIRKAQSQIDELQAEWKVRLIELDKWQTKIDGLLVEVDSQRARLDEESAKLERARVAVAEEHARLENGRCQLAADRVLQKEELVRQALSHRAESLRDQEAQTDQTEVQVPHPGAGYHGDRVSVREQNEQGAQDKREEQTPQSAACKGADALHMPTGGSHRSSFPPDSDFGPWAFFPMFEDGPAASPNDSLWPGVRAPPLAPEPQIMYSTGPKNVLYSTQAEDHTSHDRSYSLSTMHYTLRHASASSNNHQRFADLYPIGFRNMPPPTIPPEPQIIYETAPRS</sequence>
<dbReference type="EMBL" id="KZ110605">
    <property type="protein sequence ID" value="OSX58120.1"/>
    <property type="molecule type" value="Genomic_DNA"/>
</dbReference>